<keyword evidence="1" id="KW-0472">Membrane</keyword>
<sequence>MKSQIDINPLEWDIIETYLDQNEASDNATMLNEKLTQIPDVKKKIEHIKKVKEEIEDSIRQSKIKEFHSQVRVAERGTDVRKLPARNLNSKILWYSIAAVMVGLIGIFWMMQSNSTSEKIFAENFKPDIGLPLKMGATNNLEFYEGMLDYKQENYNEAIAKWEVLIKDNPENDTVNYFLGVANLALGNADKSLKFLQNETRFQQGIFKEDAAYYTALAKIKKGEFEEAKILLNKYPSDRNTKLLKLLQEE</sequence>
<keyword evidence="3" id="KW-1185">Reference proteome</keyword>
<dbReference type="HOGENOM" id="CLU_1109594_0_0_10"/>
<protein>
    <submittedName>
        <fullName evidence="2">Uncharacterized protein</fullName>
    </submittedName>
</protein>
<dbReference type="KEGG" id="asl:Aeqsu_1671"/>
<evidence type="ECO:0000256" key="1">
    <source>
        <dbReference type="SAM" id="Phobius"/>
    </source>
</evidence>
<dbReference type="STRING" id="746697.Aeqsu_1671"/>
<proteinExistence type="predicted"/>
<dbReference type="SUPFAM" id="SSF48452">
    <property type="entry name" value="TPR-like"/>
    <property type="match status" value="1"/>
</dbReference>
<gene>
    <name evidence="2" type="ordered locus">Aeqsu_1671</name>
</gene>
<evidence type="ECO:0000313" key="3">
    <source>
        <dbReference type="Proteomes" id="UP000006049"/>
    </source>
</evidence>
<dbReference type="AlphaFoldDB" id="I3YVY6"/>
<dbReference type="OrthoDB" id="1451921at2"/>
<dbReference type="EMBL" id="CP003280">
    <property type="protein sequence ID" value="AFL81154.1"/>
    <property type="molecule type" value="Genomic_DNA"/>
</dbReference>
<feature type="transmembrane region" description="Helical" evidence="1">
    <location>
        <begin position="92"/>
        <end position="111"/>
    </location>
</feature>
<accession>I3YVY6</accession>
<keyword evidence="1" id="KW-1133">Transmembrane helix</keyword>
<organism evidence="2 3">
    <name type="scientific">Aequorivita sublithincola (strain DSM 14238 / LMG 21431 / ACAM 643 / 9-3)</name>
    <dbReference type="NCBI Taxonomy" id="746697"/>
    <lineage>
        <taxon>Bacteria</taxon>
        <taxon>Pseudomonadati</taxon>
        <taxon>Bacteroidota</taxon>
        <taxon>Flavobacteriia</taxon>
        <taxon>Flavobacteriales</taxon>
        <taxon>Flavobacteriaceae</taxon>
        <taxon>Aequorivita</taxon>
    </lineage>
</organism>
<evidence type="ECO:0000313" key="2">
    <source>
        <dbReference type="EMBL" id="AFL81154.1"/>
    </source>
</evidence>
<dbReference type="Gene3D" id="1.25.40.10">
    <property type="entry name" value="Tetratricopeptide repeat domain"/>
    <property type="match status" value="1"/>
</dbReference>
<keyword evidence="1" id="KW-0812">Transmembrane</keyword>
<name>I3YVY6_AEQSU</name>
<dbReference type="eggNOG" id="COG0457">
    <property type="taxonomic scope" value="Bacteria"/>
</dbReference>
<reference evidence="2 3" key="1">
    <citation type="submission" date="2012-06" db="EMBL/GenBank/DDBJ databases">
        <title>The complete genome of Aequorivita sublithincola DSM 14238.</title>
        <authorList>
            <consortium name="US DOE Joint Genome Institute (JGI-PGF)"/>
            <person name="Lucas S."/>
            <person name="Copeland A."/>
            <person name="Lapidus A."/>
            <person name="Goodwin L."/>
            <person name="Pitluck S."/>
            <person name="Peters L."/>
            <person name="Munk A.C.C."/>
            <person name="Kyrpides N."/>
            <person name="Mavromatis K."/>
            <person name="Pagani I."/>
            <person name="Ivanova N."/>
            <person name="Ovchinnikova G."/>
            <person name="Zeytun A."/>
            <person name="Detter J.C."/>
            <person name="Han C."/>
            <person name="Land M."/>
            <person name="Hauser L."/>
            <person name="Markowitz V."/>
            <person name="Cheng J.-F."/>
            <person name="Hugenholtz P."/>
            <person name="Woyke T."/>
            <person name="Wu D."/>
            <person name="Tindall B."/>
            <person name="Faehnrich R."/>
            <person name="Brambilla E."/>
            <person name="Klenk H.-P."/>
            <person name="Eisen J.A."/>
        </authorList>
    </citation>
    <scope>NUCLEOTIDE SEQUENCE [LARGE SCALE GENOMIC DNA]</scope>
    <source>
        <strain evidence="3">DSM 14238 / LMG 21431 / ACAM 643 / 9-3</strain>
    </source>
</reference>
<dbReference type="Proteomes" id="UP000006049">
    <property type="component" value="Chromosome"/>
</dbReference>
<dbReference type="RefSeq" id="WP_014782409.1">
    <property type="nucleotide sequence ID" value="NC_018013.1"/>
</dbReference>
<dbReference type="InterPro" id="IPR011990">
    <property type="entry name" value="TPR-like_helical_dom_sf"/>
</dbReference>